<gene>
    <name evidence="1" type="ORF">RCOM_1707400</name>
</gene>
<dbReference type="InParanoid" id="B9RWZ1"/>
<dbReference type="EMBL" id="EQ973825">
    <property type="protein sequence ID" value="EEF44146.1"/>
    <property type="molecule type" value="Genomic_DNA"/>
</dbReference>
<accession>B9RWZ1</accession>
<sequence>MKLGWGILTLPNALWVKVLRSKYMREEVGLSQPVAKSGDSPLWKGICKAV</sequence>
<name>B9RWZ1_RICCO</name>
<reference evidence="2" key="1">
    <citation type="journal article" date="2010" name="Nat. Biotechnol.">
        <title>Draft genome sequence of the oilseed species Ricinus communis.</title>
        <authorList>
            <person name="Chan A.P."/>
            <person name="Crabtree J."/>
            <person name="Zhao Q."/>
            <person name="Lorenzi H."/>
            <person name="Orvis J."/>
            <person name="Puiu D."/>
            <person name="Melake-Berhan A."/>
            <person name="Jones K.M."/>
            <person name="Redman J."/>
            <person name="Chen G."/>
            <person name="Cahoon E.B."/>
            <person name="Gedil M."/>
            <person name="Stanke M."/>
            <person name="Haas B.J."/>
            <person name="Wortman J.R."/>
            <person name="Fraser-Liggett C.M."/>
            <person name="Ravel J."/>
            <person name="Rabinowicz P.D."/>
        </authorList>
    </citation>
    <scope>NUCLEOTIDE SEQUENCE [LARGE SCALE GENOMIC DNA]</scope>
    <source>
        <strain evidence="2">cv. Hale</strain>
    </source>
</reference>
<evidence type="ECO:0000313" key="2">
    <source>
        <dbReference type="Proteomes" id="UP000008311"/>
    </source>
</evidence>
<dbReference type="Proteomes" id="UP000008311">
    <property type="component" value="Unassembled WGS sequence"/>
</dbReference>
<protein>
    <submittedName>
        <fullName evidence="1">Uncharacterized protein</fullName>
    </submittedName>
</protein>
<dbReference type="AlphaFoldDB" id="B9RWZ1"/>
<evidence type="ECO:0000313" key="1">
    <source>
        <dbReference type="EMBL" id="EEF44146.1"/>
    </source>
</evidence>
<organism evidence="1 2">
    <name type="scientific">Ricinus communis</name>
    <name type="common">Castor bean</name>
    <dbReference type="NCBI Taxonomy" id="3988"/>
    <lineage>
        <taxon>Eukaryota</taxon>
        <taxon>Viridiplantae</taxon>
        <taxon>Streptophyta</taxon>
        <taxon>Embryophyta</taxon>
        <taxon>Tracheophyta</taxon>
        <taxon>Spermatophyta</taxon>
        <taxon>Magnoliopsida</taxon>
        <taxon>eudicotyledons</taxon>
        <taxon>Gunneridae</taxon>
        <taxon>Pentapetalae</taxon>
        <taxon>rosids</taxon>
        <taxon>fabids</taxon>
        <taxon>Malpighiales</taxon>
        <taxon>Euphorbiaceae</taxon>
        <taxon>Acalyphoideae</taxon>
        <taxon>Acalypheae</taxon>
        <taxon>Ricinus</taxon>
    </lineage>
</organism>
<keyword evidence="2" id="KW-1185">Reference proteome</keyword>
<proteinExistence type="predicted"/>